<dbReference type="SUPFAM" id="SSF50685">
    <property type="entry name" value="Barwin-like endoglucanases"/>
    <property type="match status" value="1"/>
</dbReference>
<evidence type="ECO:0000256" key="9">
    <source>
        <dbReference type="SAM" id="SignalP"/>
    </source>
</evidence>
<name>A0A6A3CSI8_HIBSY</name>
<evidence type="ECO:0000256" key="7">
    <source>
        <dbReference type="ARBA" id="ARBA00023136"/>
    </source>
</evidence>
<evidence type="ECO:0000256" key="1">
    <source>
        <dbReference type="ARBA" id="ARBA00004170"/>
    </source>
</evidence>
<dbReference type="EMBL" id="VEPZ02000194">
    <property type="protein sequence ID" value="KAE8731537.1"/>
    <property type="molecule type" value="Genomic_DNA"/>
</dbReference>
<dbReference type="PANTHER" id="PTHR31867">
    <property type="entry name" value="EXPANSIN-A15"/>
    <property type="match status" value="1"/>
</dbReference>
<dbReference type="InterPro" id="IPR007117">
    <property type="entry name" value="Expansin_CBD"/>
</dbReference>
<keyword evidence="7" id="KW-0472">Membrane</keyword>
<dbReference type="GO" id="GO:0009664">
    <property type="term" value="P:plant-type cell wall organization"/>
    <property type="evidence" value="ECO:0007669"/>
    <property type="project" value="InterPro"/>
</dbReference>
<evidence type="ECO:0000256" key="4">
    <source>
        <dbReference type="ARBA" id="ARBA00022512"/>
    </source>
</evidence>
<dbReference type="Pfam" id="PF01357">
    <property type="entry name" value="Expansin_C"/>
    <property type="match status" value="1"/>
</dbReference>
<evidence type="ECO:0000256" key="2">
    <source>
        <dbReference type="ARBA" id="ARBA00004191"/>
    </source>
</evidence>
<gene>
    <name evidence="11" type="ORF">F3Y22_tig00002799pilonHSYRG00103</name>
</gene>
<evidence type="ECO:0000259" key="10">
    <source>
        <dbReference type="PROSITE" id="PS50843"/>
    </source>
</evidence>
<evidence type="ECO:0000256" key="3">
    <source>
        <dbReference type="ARBA" id="ARBA00005392"/>
    </source>
</evidence>
<dbReference type="PROSITE" id="PS50843">
    <property type="entry name" value="EXPANSIN_CBD"/>
    <property type="match status" value="1"/>
</dbReference>
<keyword evidence="8" id="KW-0961">Cell wall biogenesis/degradation</keyword>
<protein>
    <submittedName>
        <fullName evidence="11">Expansin-A17</fullName>
    </submittedName>
</protein>
<dbReference type="AlphaFoldDB" id="A0A6A3CSI8"/>
<dbReference type="FunFam" id="2.60.40.760:FF:000001">
    <property type="entry name" value="Expansin"/>
    <property type="match status" value="1"/>
</dbReference>
<proteinExistence type="inferred from homology"/>
<dbReference type="Proteomes" id="UP000436088">
    <property type="component" value="Unassembled WGS sequence"/>
</dbReference>
<accession>A0A6A3CSI8</accession>
<sequence length="154" mass="17217">MKSSYLFTTAILIVELVVMTISTQTVMNKHGPLSTVLFNDGKSCGDCYQITCDAKRRKGGMRFTINGRNYFELVLISNVGGAGEISKVWVKGSKTNKWESMLRSWGANWQSLSYLNGQTLSFRVQVSNGKTRTALNVVPSNWQFSQSFKSNVQI</sequence>
<evidence type="ECO:0000256" key="8">
    <source>
        <dbReference type="ARBA" id="ARBA00023316"/>
    </source>
</evidence>
<evidence type="ECO:0000256" key="6">
    <source>
        <dbReference type="ARBA" id="ARBA00022729"/>
    </source>
</evidence>
<feature type="signal peptide" evidence="9">
    <location>
        <begin position="1"/>
        <end position="23"/>
    </location>
</feature>
<evidence type="ECO:0000313" key="12">
    <source>
        <dbReference type="Proteomes" id="UP000436088"/>
    </source>
</evidence>
<dbReference type="InterPro" id="IPR036749">
    <property type="entry name" value="Expansin_CBD_sf"/>
</dbReference>
<feature type="domain" description="Expansin-like CBD" evidence="10">
    <location>
        <begin position="70"/>
        <end position="150"/>
    </location>
</feature>
<dbReference type="Gene3D" id="2.60.40.760">
    <property type="entry name" value="Expansin, cellulose-binding-like domain"/>
    <property type="match status" value="1"/>
</dbReference>
<keyword evidence="6 9" id="KW-0732">Signal</keyword>
<organism evidence="11 12">
    <name type="scientific">Hibiscus syriacus</name>
    <name type="common">Rose of Sharon</name>
    <dbReference type="NCBI Taxonomy" id="106335"/>
    <lineage>
        <taxon>Eukaryota</taxon>
        <taxon>Viridiplantae</taxon>
        <taxon>Streptophyta</taxon>
        <taxon>Embryophyta</taxon>
        <taxon>Tracheophyta</taxon>
        <taxon>Spermatophyta</taxon>
        <taxon>Magnoliopsida</taxon>
        <taxon>eudicotyledons</taxon>
        <taxon>Gunneridae</taxon>
        <taxon>Pentapetalae</taxon>
        <taxon>rosids</taxon>
        <taxon>malvids</taxon>
        <taxon>Malvales</taxon>
        <taxon>Malvaceae</taxon>
        <taxon>Malvoideae</taxon>
        <taxon>Hibiscus</taxon>
    </lineage>
</organism>
<keyword evidence="5" id="KW-0964">Secreted</keyword>
<comment type="similarity">
    <text evidence="3">Belongs to the expansin family. Expansin A subfamily.</text>
</comment>
<keyword evidence="4" id="KW-0134">Cell wall</keyword>
<dbReference type="SUPFAM" id="SSF49590">
    <property type="entry name" value="PHL pollen allergen"/>
    <property type="match status" value="1"/>
</dbReference>
<dbReference type="GO" id="GO:0009653">
    <property type="term" value="P:anatomical structure morphogenesis"/>
    <property type="evidence" value="ECO:0007669"/>
    <property type="project" value="UniProtKB-ARBA"/>
</dbReference>
<comment type="subcellular location">
    <subcellularLocation>
        <location evidence="1">Membrane</location>
        <topology evidence="1">Peripheral membrane protein</topology>
    </subcellularLocation>
    <subcellularLocation>
        <location evidence="2">Secreted</location>
        <location evidence="2">Cell wall</location>
    </subcellularLocation>
</comment>
<dbReference type="InterPro" id="IPR036908">
    <property type="entry name" value="RlpA-like_sf"/>
</dbReference>
<evidence type="ECO:0000313" key="11">
    <source>
        <dbReference type="EMBL" id="KAE8731537.1"/>
    </source>
</evidence>
<reference evidence="11" key="1">
    <citation type="submission" date="2019-09" db="EMBL/GenBank/DDBJ databases">
        <title>Draft genome information of white flower Hibiscus syriacus.</title>
        <authorList>
            <person name="Kim Y.-M."/>
        </authorList>
    </citation>
    <scope>NUCLEOTIDE SEQUENCE [LARGE SCALE GENOMIC DNA]</scope>
    <source>
        <strain evidence="11">YM2019G1</strain>
    </source>
</reference>
<evidence type="ECO:0000256" key="5">
    <source>
        <dbReference type="ARBA" id="ARBA00022525"/>
    </source>
</evidence>
<dbReference type="GO" id="GO:0016020">
    <property type="term" value="C:membrane"/>
    <property type="evidence" value="ECO:0007669"/>
    <property type="project" value="UniProtKB-SubCell"/>
</dbReference>
<dbReference type="InterPro" id="IPR002963">
    <property type="entry name" value="Expansin"/>
</dbReference>
<feature type="chain" id="PRO_5025490794" evidence="9">
    <location>
        <begin position="24"/>
        <end position="154"/>
    </location>
</feature>
<comment type="caution">
    <text evidence="11">The sequence shown here is derived from an EMBL/GenBank/DDBJ whole genome shotgun (WGS) entry which is preliminary data.</text>
</comment>
<keyword evidence="12" id="KW-1185">Reference proteome</keyword>